<accession>A0ABR2W8Z7</accession>
<dbReference type="InterPro" id="IPR000719">
    <property type="entry name" value="Prot_kinase_dom"/>
</dbReference>
<name>A0ABR2W8Z7_9FUNG</name>
<keyword evidence="3" id="KW-0547">Nucleotide-binding</keyword>
<dbReference type="InterPro" id="IPR011009">
    <property type="entry name" value="Kinase-like_dom_sf"/>
</dbReference>
<protein>
    <submittedName>
        <fullName evidence="7">Serine/threonine protein kinase</fullName>
    </submittedName>
</protein>
<keyword evidence="5" id="KW-0067">ATP-binding</keyword>
<dbReference type="Proteomes" id="UP001479436">
    <property type="component" value="Unassembled WGS sequence"/>
</dbReference>
<sequence length="417" mass="47852">MSTTKPIMIPYNHRGVDNIHHMSVNSPNKGIHIPYHSQESLFSHCSAKFDNCSIKSGYSSIASSDPSTSTDLNDHFTISMSSLCKVPSRFIFRDTKKDRKSSTSKHFNFFSSFKSTKPVEKSLPKQAVQQYTPLLEALRKRVAPSLNQLYGEYTDSIFCGPMGGVRKTTCPQTGKKYAVKSFRKMRRGENEKRYYEWISNEVYIAASLVHENVIQTVDVVMENEQIHTVMEYCPQDLFNVIKNDQATMQEINQYFVQMMRGIAYLHYRGVAHRDLKLENLCVDEKGNLKIVDFGCAFIFLDPVNEEGHAKACELTGSDPYIAPEIFSGELYDAAKADIWSAAIVYLCMVLKKFPWDVAKPSESNYSLYLQYRDNEDFFVHIPKKSFPLIRKMLDPNPDTRITINEVFEDSWFKSLIV</sequence>
<evidence type="ECO:0000259" key="6">
    <source>
        <dbReference type="PROSITE" id="PS50011"/>
    </source>
</evidence>
<dbReference type="GO" id="GO:0004674">
    <property type="term" value="F:protein serine/threonine kinase activity"/>
    <property type="evidence" value="ECO:0007669"/>
    <property type="project" value="UniProtKB-KW"/>
</dbReference>
<keyword evidence="8" id="KW-1185">Reference proteome</keyword>
<evidence type="ECO:0000256" key="3">
    <source>
        <dbReference type="ARBA" id="ARBA00022741"/>
    </source>
</evidence>
<organism evidence="7 8">
    <name type="scientific">Basidiobolus ranarum</name>
    <dbReference type="NCBI Taxonomy" id="34480"/>
    <lineage>
        <taxon>Eukaryota</taxon>
        <taxon>Fungi</taxon>
        <taxon>Fungi incertae sedis</taxon>
        <taxon>Zoopagomycota</taxon>
        <taxon>Entomophthoromycotina</taxon>
        <taxon>Basidiobolomycetes</taxon>
        <taxon>Basidiobolales</taxon>
        <taxon>Basidiobolaceae</taxon>
        <taxon>Basidiobolus</taxon>
    </lineage>
</organism>
<dbReference type="EMBL" id="JASJQH010006924">
    <property type="protein sequence ID" value="KAK9723397.1"/>
    <property type="molecule type" value="Genomic_DNA"/>
</dbReference>
<evidence type="ECO:0000313" key="8">
    <source>
        <dbReference type="Proteomes" id="UP001479436"/>
    </source>
</evidence>
<dbReference type="PROSITE" id="PS00108">
    <property type="entry name" value="PROTEIN_KINASE_ST"/>
    <property type="match status" value="1"/>
</dbReference>
<evidence type="ECO:0000313" key="7">
    <source>
        <dbReference type="EMBL" id="KAK9723397.1"/>
    </source>
</evidence>
<evidence type="ECO:0000256" key="1">
    <source>
        <dbReference type="ARBA" id="ARBA00022527"/>
    </source>
</evidence>
<dbReference type="Gene3D" id="1.10.510.10">
    <property type="entry name" value="Transferase(Phosphotransferase) domain 1"/>
    <property type="match status" value="1"/>
</dbReference>
<proteinExistence type="predicted"/>
<dbReference type="PANTHER" id="PTHR24345:SF91">
    <property type="entry name" value="SERINE_THREONINE-PROTEIN KINASE PLK4"/>
    <property type="match status" value="1"/>
</dbReference>
<feature type="domain" description="Protein kinase" evidence="6">
    <location>
        <begin position="151"/>
        <end position="412"/>
    </location>
</feature>
<dbReference type="Pfam" id="PF00069">
    <property type="entry name" value="Pkinase"/>
    <property type="match status" value="1"/>
</dbReference>
<keyword evidence="1 7" id="KW-0723">Serine/threonine-protein kinase</keyword>
<keyword evidence="2" id="KW-0808">Transferase</keyword>
<dbReference type="SUPFAM" id="SSF56112">
    <property type="entry name" value="Protein kinase-like (PK-like)"/>
    <property type="match status" value="1"/>
</dbReference>
<dbReference type="PANTHER" id="PTHR24345">
    <property type="entry name" value="SERINE/THREONINE-PROTEIN KINASE PLK"/>
    <property type="match status" value="1"/>
</dbReference>
<evidence type="ECO:0000256" key="2">
    <source>
        <dbReference type="ARBA" id="ARBA00022679"/>
    </source>
</evidence>
<gene>
    <name evidence="7" type="primary">HRK1_2</name>
    <name evidence="7" type="ORF">K7432_001957</name>
</gene>
<dbReference type="PROSITE" id="PS50011">
    <property type="entry name" value="PROTEIN_KINASE_DOM"/>
    <property type="match status" value="1"/>
</dbReference>
<evidence type="ECO:0000256" key="5">
    <source>
        <dbReference type="ARBA" id="ARBA00022840"/>
    </source>
</evidence>
<dbReference type="SMART" id="SM00220">
    <property type="entry name" value="S_TKc"/>
    <property type="match status" value="1"/>
</dbReference>
<reference evidence="7 8" key="1">
    <citation type="submission" date="2023-04" db="EMBL/GenBank/DDBJ databases">
        <title>Genome of Basidiobolus ranarum AG-B5.</title>
        <authorList>
            <person name="Stajich J.E."/>
            <person name="Carter-House D."/>
            <person name="Gryganskyi A."/>
        </authorList>
    </citation>
    <scope>NUCLEOTIDE SEQUENCE [LARGE SCALE GENOMIC DNA]</scope>
    <source>
        <strain evidence="7 8">AG-B5</strain>
    </source>
</reference>
<keyword evidence="4 7" id="KW-0418">Kinase</keyword>
<dbReference type="InterPro" id="IPR008271">
    <property type="entry name" value="Ser/Thr_kinase_AS"/>
</dbReference>
<evidence type="ECO:0000256" key="4">
    <source>
        <dbReference type="ARBA" id="ARBA00022777"/>
    </source>
</evidence>
<comment type="caution">
    <text evidence="7">The sequence shown here is derived from an EMBL/GenBank/DDBJ whole genome shotgun (WGS) entry which is preliminary data.</text>
</comment>